<gene>
    <name evidence="2" type="ORF">PTT_12320</name>
</gene>
<dbReference type="Proteomes" id="UP000001067">
    <property type="component" value="Unassembled WGS sequence"/>
</dbReference>
<dbReference type="AlphaFoldDB" id="E3RTI6"/>
<keyword evidence="3" id="KW-1185">Reference proteome</keyword>
<protein>
    <submittedName>
        <fullName evidence="2">Uncharacterized protein</fullName>
    </submittedName>
</protein>
<reference evidence="2 3" key="1">
    <citation type="journal article" date="2010" name="Genome Biol.">
        <title>A first genome assembly of the barley fungal pathogen Pyrenophora teres f. teres.</title>
        <authorList>
            <person name="Ellwood S.R."/>
            <person name="Liu Z."/>
            <person name="Syme R.A."/>
            <person name="Lai Z."/>
            <person name="Hane J.K."/>
            <person name="Keiper F."/>
            <person name="Moffat C.S."/>
            <person name="Oliver R.P."/>
            <person name="Friesen T.L."/>
        </authorList>
    </citation>
    <scope>NUCLEOTIDE SEQUENCE [LARGE SCALE GENOMIC DNA]</scope>
    <source>
        <strain evidence="2 3">0-1</strain>
    </source>
</reference>
<dbReference type="KEGG" id="pte:PTT_12320"/>
<name>E3RTI6_PYRTT</name>
<accession>E3RTI6</accession>
<organism evidence="3">
    <name type="scientific">Pyrenophora teres f. teres (strain 0-1)</name>
    <name type="common">Barley net blotch fungus</name>
    <name type="synonym">Drechslera teres f. teres</name>
    <dbReference type="NCBI Taxonomy" id="861557"/>
    <lineage>
        <taxon>Eukaryota</taxon>
        <taxon>Fungi</taxon>
        <taxon>Dikarya</taxon>
        <taxon>Ascomycota</taxon>
        <taxon>Pezizomycotina</taxon>
        <taxon>Dothideomycetes</taxon>
        <taxon>Pleosporomycetidae</taxon>
        <taxon>Pleosporales</taxon>
        <taxon>Pleosporineae</taxon>
        <taxon>Pleosporaceae</taxon>
        <taxon>Pyrenophora</taxon>
    </lineage>
</organism>
<evidence type="ECO:0000313" key="2">
    <source>
        <dbReference type="EMBL" id="EFQ90963.1"/>
    </source>
</evidence>
<sequence>MAFLSFCSLQDARWRYGGYAWPAHGRGDTPGGALDRVCTSYHAYSMMRARAGTGTGTGIGTSCRGYSTFGRVTARAPARPQQTRCIRHGNTSGPAARNWELLGKQRQSSRS</sequence>
<feature type="compositionally biased region" description="Polar residues" evidence="1">
    <location>
        <begin position="80"/>
        <end position="93"/>
    </location>
</feature>
<dbReference type="HOGENOM" id="CLU_2159705_0_0_1"/>
<proteinExistence type="predicted"/>
<evidence type="ECO:0000256" key="1">
    <source>
        <dbReference type="SAM" id="MobiDB-lite"/>
    </source>
</evidence>
<evidence type="ECO:0000313" key="3">
    <source>
        <dbReference type="Proteomes" id="UP000001067"/>
    </source>
</evidence>
<dbReference type="EMBL" id="GL534986">
    <property type="protein sequence ID" value="EFQ90963.1"/>
    <property type="molecule type" value="Genomic_DNA"/>
</dbReference>
<feature type="region of interest" description="Disordered" evidence="1">
    <location>
        <begin position="77"/>
        <end position="111"/>
    </location>
</feature>